<dbReference type="GO" id="GO:0009507">
    <property type="term" value="C:chloroplast"/>
    <property type="evidence" value="ECO:0007669"/>
    <property type="project" value="TreeGrafter"/>
</dbReference>
<keyword evidence="2" id="KW-0067">ATP-binding</keyword>
<feature type="compositionally biased region" description="Low complexity" evidence="3">
    <location>
        <begin position="264"/>
        <end position="273"/>
    </location>
</feature>
<comment type="caution">
    <text evidence="5">The sequence shown here is derived from an EMBL/GenBank/DDBJ whole genome shotgun (WGS) entry which is preliminary data.</text>
</comment>
<feature type="compositionally biased region" description="Polar residues" evidence="3">
    <location>
        <begin position="231"/>
        <end position="257"/>
    </location>
</feature>
<evidence type="ECO:0000259" key="4">
    <source>
        <dbReference type="SMART" id="SM00382"/>
    </source>
</evidence>
<dbReference type="Gene3D" id="1.10.8.60">
    <property type="match status" value="2"/>
</dbReference>
<dbReference type="EMBL" id="BKCJ010008228">
    <property type="protein sequence ID" value="GEU81194.1"/>
    <property type="molecule type" value="Genomic_DNA"/>
</dbReference>
<proteinExistence type="predicted"/>
<feature type="region of interest" description="Disordered" evidence="3">
    <location>
        <begin position="208"/>
        <end position="273"/>
    </location>
</feature>
<dbReference type="GO" id="GO:0016887">
    <property type="term" value="F:ATP hydrolysis activity"/>
    <property type="evidence" value="ECO:0007669"/>
    <property type="project" value="InterPro"/>
</dbReference>
<dbReference type="Pfam" id="PF17862">
    <property type="entry name" value="AAA_lid_3"/>
    <property type="match status" value="2"/>
</dbReference>
<dbReference type="Gene3D" id="3.40.50.300">
    <property type="entry name" value="P-loop containing nucleotide triphosphate hydrolases"/>
    <property type="match status" value="2"/>
</dbReference>
<accession>A0A6L2N9F9</accession>
<dbReference type="SUPFAM" id="SSF52540">
    <property type="entry name" value="P-loop containing nucleoside triphosphate hydrolases"/>
    <property type="match status" value="2"/>
</dbReference>
<dbReference type="InterPro" id="IPR058958">
    <property type="entry name" value="DPBB_CI111"/>
</dbReference>
<protein>
    <submittedName>
        <fullName evidence="5">Calmodulin-interacting protein 111 isoform X1</fullName>
    </submittedName>
</protein>
<dbReference type="FunFam" id="3.40.50.300:FF:001406">
    <property type="entry name" value="Putative vesicular transport protein (CDC48)"/>
    <property type="match status" value="1"/>
</dbReference>
<gene>
    <name evidence="5" type="ORF">Tci_053172</name>
</gene>
<dbReference type="PANTHER" id="PTHR23077">
    <property type="entry name" value="AAA-FAMILY ATPASE"/>
    <property type="match status" value="1"/>
</dbReference>
<reference evidence="5" key="1">
    <citation type="journal article" date="2019" name="Sci. Rep.">
        <title>Draft genome of Tanacetum cinerariifolium, the natural source of mosquito coil.</title>
        <authorList>
            <person name="Yamashiro T."/>
            <person name="Shiraishi A."/>
            <person name="Satake H."/>
            <person name="Nakayama K."/>
        </authorList>
    </citation>
    <scope>NUCLEOTIDE SEQUENCE</scope>
</reference>
<sequence length="1239" mass="137351">MPSSKSKKTPKSKTNNNNSDTNSSNNNHNKEEDDDEQSLLKSINEASNKYPTLIGGSALICKILENGIHSKGCKIWLSESSLIASDIIPGSIVSVSLASSWRDVSDHPLSSLVDECGRHYGFSEKMAKETGNYFVLATVFPSCKVSKNGVRLSSTLSSAMGYPGSGRTIFVYPVNHGNSPIHKSPVNSISIYSCKDLHLSLVSTKSSISTRTNKTSHTDFPIDHNGHIGNGNISSPKTPSISRSKFSSPCSSQPTSPRQRETPSNSFDSSFDSSNLREVLEDESGKKLLQTCTMSLVYSRHLLCGNLMVIPILSELCVFKVVSAEKVSEDGDNEVLERSNAFLVDHGLSKEYSVLRDIIISSSVKNTLSSMGLRPTKGVLLHGPPGTGKTSLARLCANDAGVNHFTVNGPEIVSQFYGESEQAPHAVFNSAIGAAPAVVFIDELDAIAPSRKEGGEELSGRIVATLLNLMDGISRTEGLLVIAATNRPDSIEPALRRPGRLDREIEIGVPSPSQRYDILLALLKEHQLLNSEIHHLALTTHGFVGADLASLCNEAAFVCLRRCINKSSDNKKQAYVSSDDMNAMHSENNLEGSSSSNSELHLGSVECGQMGECLSVSFQDFEKARIKVRPSAMREVILEVPKVSWKDIGGQKGVKMQLMEAVEWPQKHQDAFRRIGTRPPSGILLFGPPGCSKTLLARAVVSEAKLNFLAVKGPELFSKWVGESEKAIKSLFAKARANAPSIIFFDELDGLANIRGKENDGVSVGDRVISQILVELDDKIDSALLRPGRFDRLVYVGPPNEEDRKEIFSVHLRNLSCSSDVCIEELGRLSEGCTGADISLICREAALAAFQENLDASELLQKMIYSLKRPQQYRPLFLDDDVDINTLTLEQYLAWVEDDIRPGVVKPKIGNDVEFEINSKFMRELRRKLFKGTDDEDAHEHVRRVLEIAGLFHYPNVTHDAVMLIVFPITLKGLALRWINRLLAGRFRSGLDISTRRMLDSREFIPLMTPTQALKSIQIMADHSHDWYDETTTRERINNRSDNIDAIQASSKEAHLTKECPLKKDKEVEQSNEKDKTRTTKGKENVKESFTRDLLVVQTYVPPTLFLGHLKGRMGSSYRTREIVCMIGNPEEIHKIKAQEDEGDMVVGPVHDKEKIITKEEHDYDIPLHDGVMQPLTPQTIHITPPDDNYVASTTNPILNKQLNEFRDEFSEITRVAKKAKWFYKKVEFEVSSTRFHVV</sequence>
<dbReference type="InterPro" id="IPR041569">
    <property type="entry name" value="AAA_lid_3"/>
</dbReference>
<evidence type="ECO:0000256" key="1">
    <source>
        <dbReference type="ARBA" id="ARBA00022741"/>
    </source>
</evidence>
<dbReference type="CDD" id="cd19503">
    <property type="entry name" value="RecA-like_CDC48_NLV2_r1-like"/>
    <property type="match status" value="1"/>
</dbReference>
<organism evidence="5">
    <name type="scientific">Tanacetum cinerariifolium</name>
    <name type="common">Dalmatian daisy</name>
    <name type="synonym">Chrysanthemum cinerariifolium</name>
    <dbReference type="NCBI Taxonomy" id="118510"/>
    <lineage>
        <taxon>Eukaryota</taxon>
        <taxon>Viridiplantae</taxon>
        <taxon>Streptophyta</taxon>
        <taxon>Embryophyta</taxon>
        <taxon>Tracheophyta</taxon>
        <taxon>Spermatophyta</taxon>
        <taxon>Magnoliopsida</taxon>
        <taxon>eudicotyledons</taxon>
        <taxon>Gunneridae</taxon>
        <taxon>Pentapetalae</taxon>
        <taxon>asterids</taxon>
        <taxon>campanulids</taxon>
        <taxon>Asterales</taxon>
        <taxon>Asteraceae</taxon>
        <taxon>Asteroideae</taxon>
        <taxon>Anthemideae</taxon>
        <taxon>Anthemidinae</taxon>
        <taxon>Tanacetum</taxon>
    </lineage>
</organism>
<name>A0A6L2N9F9_TANCI</name>
<feature type="domain" description="AAA+ ATPase" evidence="4">
    <location>
        <begin position="679"/>
        <end position="800"/>
    </location>
</feature>
<evidence type="ECO:0000256" key="3">
    <source>
        <dbReference type="SAM" id="MobiDB-lite"/>
    </source>
</evidence>
<dbReference type="FunFam" id="3.40.50.300:FF:000661">
    <property type="entry name" value="calmodulin-interacting protein 111 isoform X1"/>
    <property type="match status" value="1"/>
</dbReference>
<dbReference type="Pfam" id="PF26429">
    <property type="entry name" value="DPBB_CI111"/>
    <property type="match status" value="1"/>
</dbReference>
<evidence type="ECO:0000313" key="5">
    <source>
        <dbReference type="EMBL" id="GEU81194.1"/>
    </source>
</evidence>
<evidence type="ECO:0000256" key="2">
    <source>
        <dbReference type="ARBA" id="ARBA00022840"/>
    </source>
</evidence>
<feature type="region of interest" description="Disordered" evidence="3">
    <location>
        <begin position="1060"/>
        <end position="1084"/>
    </location>
</feature>
<feature type="compositionally biased region" description="Basic and acidic residues" evidence="3">
    <location>
        <begin position="216"/>
        <end position="226"/>
    </location>
</feature>
<dbReference type="InterPro" id="IPR027417">
    <property type="entry name" value="P-loop_NTPase"/>
</dbReference>
<feature type="domain" description="AAA+ ATPase" evidence="4">
    <location>
        <begin position="375"/>
        <end position="511"/>
    </location>
</feature>
<feature type="compositionally biased region" description="Basic residues" evidence="3">
    <location>
        <begin position="1"/>
        <end position="11"/>
    </location>
</feature>
<dbReference type="InterPro" id="IPR003593">
    <property type="entry name" value="AAA+_ATPase"/>
</dbReference>
<dbReference type="GO" id="GO:0005524">
    <property type="term" value="F:ATP binding"/>
    <property type="evidence" value="ECO:0007669"/>
    <property type="project" value="UniProtKB-KW"/>
</dbReference>
<dbReference type="SMART" id="SM00382">
    <property type="entry name" value="AAA"/>
    <property type="match status" value="2"/>
</dbReference>
<dbReference type="PANTHER" id="PTHR23077:SF27">
    <property type="entry name" value="ATPASE FAMILY GENE 2 PROTEIN HOMOLOG A"/>
    <property type="match status" value="1"/>
</dbReference>
<dbReference type="InterPro" id="IPR050168">
    <property type="entry name" value="AAA_ATPase_domain"/>
</dbReference>
<dbReference type="AlphaFoldDB" id="A0A6L2N9F9"/>
<feature type="region of interest" description="Disordered" evidence="3">
    <location>
        <begin position="1"/>
        <end position="38"/>
    </location>
</feature>
<keyword evidence="1" id="KW-0547">Nucleotide-binding</keyword>
<feature type="compositionally biased region" description="Low complexity" evidence="3">
    <location>
        <begin position="12"/>
        <end position="27"/>
    </location>
</feature>
<dbReference type="InterPro" id="IPR003959">
    <property type="entry name" value="ATPase_AAA_core"/>
</dbReference>
<dbReference type="Pfam" id="PF00004">
    <property type="entry name" value="AAA"/>
    <property type="match status" value="2"/>
</dbReference>